<evidence type="ECO:0000256" key="2">
    <source>
        <dbReference type="ARBA" id="ARBA00022980"/>
    </source>
</evidence>
<dbReference type="AlphaFoldDB" id="A0A8A7KKG1"/>
<dbReference type="PANTHER" id="PTHR33343">
    <property type="entry name" value="54S RIBOSOMAL PROTEIN BL35M"/>
    <property type="match status" value="1"/>
</dbReference>
<keyword evidence="9" id="KW-1185">Reference proteome</keyword>
<dbReference type="InterPro" id="IPR018265">
    <property type="entry name" value="Ribosomal_bL35_CS"/>
</dbReference>
<gene>
    <name evidence="5 8" type="primary">rpmI</name>
    <name evidence="8" type="ORF">GM661_11715</name>
</gene>
<dbReference type="PROSITE" id="PS00936">
    <property type="entry name" value="RIBOSOMAL_L35"/>
    <property type="match status" value="1"/>
</dbReference>
<dbReference type="NCBIfam" id="TIGR00001">
    <property type="entry name" value="rpmI_bact"/>
    <property type="match status" value="1"/>
</dbReference>
<evidence type="ECO:0000256" key="1">
    <source>
        <dbReference type="ARBA" id="ARBA00006598"/>
    </source>
</evidence>
<proteinExistence type="inferred from homology"/>
<evidence type="ECO:0000256" key="5">
    <source>
        <dbReference type="HAMAP-Rule" id="MF_00514"/>
    </source>
</evidence>
<dbReference type="InterPro" id="IPR021137">
    <property type="entry name" value="Ribosomal_bL35-like"/>
</dbReference>
<dbReference type="GO" id="GO:0003735">
    <property type="term" value="F:structural constituent of ribosome"/>
    <property type="evidence" value="ECO:0007669"/>
    <property type="project" value="InterPro"/>
</dbReference>
<dbReference type="KEGG" id="ifn:GM661_11715"/>
<dbReference type="GO" id="GO:0022625">
    <property type="term" value="C:cytosolic large ribosomal subunit"/>
    <property type="evidence" value="ECO:0007669"/>
    <property type="project" value="TreeGrafter"/>
</dbReference>
<keyword evidence="3 5" id="KW-0687">Ribonucleoprotein</keyword>
<dbReference type="InterPro" id="IPR001706">
    <property type="entry name" value="Ribosomal_bL35"/>
</dbReference>
<dbReference type="RefSeq" id="WP_125990788.1">
    <property type="nucleotide sequence ID" value="NZ_CP046640.1"/>
</dbReference>
<dbReference type="Gene3D" id="4.10.410.60">
    <property type="match status" value="1"/>
</dbReference>
<protein>
    <recommendedName>
        <fullName evidence="4 5">Large ribosomal subunit protein bL35</fullName>
    </recommendedName>
</protein>
<dbReference type="FunFam" id="4.10.410.60:FF:000001">
    <property type="entry name" value="50S ribosomal protein L35"/>
    <property type="match status" value="1"/>
</dbReference>
<dbReference type="GO" id="GO:0006412">
    <property type="term" value="P:translation"/>
    <property type="evidence" value="ECO:0007669"/>
    <property type="project" value="UniProtKB-UniRule"/>
</dbReference>
<dbReference type="InterPro" id="IPR037229">
    <property type="entry name" value="Ribosomal_bL35_sf"/>
</dbReference>
<sequence>MPKIKTHKGIAKRVKKTSKGKLKRSKAFHSHILTKKTGKRKRNLRKSTLIDKTYEKRYKKLLPYK</sequence>
<evidence type="ECO:0000256" key="6">
    <source>
        <dbReference type="RuleBase" id="RU000568"/>
    </source>
</evidence>
<feature type="region of interest" description="Disordered" evidence="7">
    <location>
        <begin position="1"/>
        <end position="50"/>
    </location>
</feature>
<organism evidence="8 9">
    <name type="scientific">Iocasia fonsfrigidae</name>
    <dbReference type="NCBI Taxonomy" id="2682810"/>
    <lineage>
        <taxon>Bacteria</taxon>
        <taxon>Bacillati</taxon>
        <taxon>Bacillota</taxon>
        <taxon>Clostridia</taxon>
        <taxon>Halanaerobiales</taxon>
        <taxon>Halanaerobiaceae</taxon>
        <taxon>Iocasia</taxon>
    </lineage>
</organism>
<dbReference type="PRINTS" id="PR00064">
    <property type="entry name" value="RIBOSOMALL35"/>
</dbReference>
<evidence type="ECO:0000256" key="4">
    <source>
        <dbReference type="ARBA" id="ARBA00071664"/>
    </source>
</evidence>
<dbReference type="HAMAP" id="MF_00514">
    <property type="entry name" value="Ribosomal_bL35"/>
    <property type="match status" value="1"/>
</dbReference>
<dbReference type="SUPFAM" id="SSF143034">
    <property type="entry name" value="L35p-like"/>
    <property type="match status" value="1"/>
</dbReference>
<evidence type="ECO:0000256" key="3">
    <source>
        <dbReference type="ARBA" id="ARBA00023274"/>
    </source>
</evidence>
<dbReference type="EMBL" id="CP046640">
    <property type="protein sequence ID" value="QTL98584.1"/>
    <property type="molecule type" value="Genomic_DNA"/>
</dbReference>
<dbReference type="PANTHER" id="PTHR33343:SF1">
    <property type="entry name" value="LARGE RIBOSOMAL SUBUNIT PROTEIN BL35M"/>
    <property type="match status" value="1"/>
</dbReference>
<dbReference type="Proteomes" id="UP000665020">
    <property type="component" value="Chromosome"/>
</dbReference>
<dbReference type="Pfam" id="PF01632">
    <property type="entry name" value="Ribosomal_L35p"/>
    <property type="match status" value="1"/>
</dbReference>
<evidence type="ECO:0000313" key="9">
    <source>
        <dbReference type="Proteomes" id="UP000665020"/>
    </source>
</evidence>
<name>A0A8A7KKG1_9FIRM</name>
<comment type="similarity">
    <text evidence="1 5 6">Belongs to the bacterial ribosomal protein bL35 family.</text>
</comment>
<accession>A0A8A7KKG1</accession>
<reference evidence="8" key="1">
    <citation type="submission" date="2019-12" db="EMBL/GenBank/DDBJ databases">
        <authorList>
            <person name="zhang j."/>
            <person name="sun C.M."/>
        </authorList>
    </citation>
    <scope>NUCLEOTIDE SEQUENCE</scope>
    <source>
        <strain evidence="8">NS-1</strain>
    </source>
</reference>
<feature type="compositionally biased region" description="Basic residues" evidence="7">
    <location>
        <begin position="1"/>
        <end position="45"/>
    </location>
</feature>
<keyword evidence="2 5" id="KW-0689">Ribosomal protein</keyword>
<evidence type="ECO:0000313" key="8">
    <source>
        <dbReference type="EMBL" id="QTL98584.1"/>
    </source>
</evidence>
<evidence type="ECO:0000256" key="7">
    <source>
        <dbReference type="SAM" id="MobiDB-lite"/>
    </source>
</evidence>